<dbReference type="InterPro" id="IPR018559">
    <property type="entry name" value="DUF2015"/>
</dbReference>
<dbReference type="Proteomes" id="UP000267821">
    <property type="component" value="Unassembled WGS sequence"/>
</dbReference>
<accession>A0A3N4M573</accession>
<keyword evidence="3" id="KW-1133">Transmembrane helix</keyword>
<dbReference type="AlphaFoldDB" id="A0A3N4M573"/>
<dbReference type="InParanoid" id="A0A3N4M573"/>
<dbReference type="OrthoDB" id="447314at2759"/>
<evidence type="ECO:0000256" key="1">
    <source>
        <dbReference type="ARBA" id="ARBA00008325"/>
    </source>
</evidence>
<comment type="similarity">
    <text evidence="1">Belongs to the UPF0357 family.</text>
</comment>
<keyword evidence="5" id="KW-1185">Reference proteome</keyword>
<protein>
    <submittedName>
        <fullName evidence="4">Uncharacterized protein</fullName>
    </submittedName>
</protein>
<evidence type="ECO:0000256" key="3">
    <source>
        <dbReference type="SAM" id="Phobius"/>
    </source>
</evidence>
<keyword evidence="3" id="KW-0812">Transmembrane</keyword>
<evidence type="ECO:0000256" key="2">
    <source>
        <dbReference type="ARBA" id="ARBA00022729"/>
    </source>
</evidence>
<keyword evidence="3" id="KW-0472">Membrane</keyword>
<dbReference type="FunCoup" id="A0A3N4M573">
    <property type="interactions" value="1"/>
</dbReference>
<dbReference type="EMBL" id="ML121538">
    <property type="protein sequence ID" value="RPB25385.1"/>
    <property type="molecule type" value="Genomic_DNA"/>
</dbReference>
<dbReference type="PANTHER" id="PTHR28023">
    <property type="entry name" value="UPF0357 PROTEIN YCL012C"/>
    <property type="match status" value="1"/>
</dbReference>
<keyword evidence="2" id="KW-0732">Signal</keyword>
<sequence length="128" mass="14369">MFYDNYVLWSWLFLVVMATTGLYFTRASWLPRFGRVLPATTYQKLNPSFGGDMEAGLSSDAFDLNANVAAGDSRSGLDLQGKKEVLKIMKQESCSFDEARRILMEKRLAMNGIAPDGRPLDPRAVFFS</sequence>
<evidence type="ECO:0000313" key="4">
    <source>
        <dbReference type="EMBL" id="RPB25385.1"/>
    </source>
</evidence>
<gene>
    <name evidence="4" type="ORF">L211DRAFT_120113</name>
</gene>
<dbReference type="PANTHER" id="PTHR28023:SF1">
    <property type="entry name" value="UPF0357 PROTEIN YCL012C"/>
    <property type="match status" value="1"/>
</dbReference>
<organism evidence="4 5">
    <name type="scientific">Terfezia boudieri ATCC MYA-4762</name>
    <dbReference type="NCBI Taxonomy" id="1051890"/>
    <lineage>
        <taxon>Eukaryota</taxon>
        <taxon>Fungi</taxon>
        <taxon>Dikarya</taxon>
        <taxon>Ascomycota</taxon>
        <taxon>Pezizomycotina</taxon>
        <taxon>Pezizomycetes</taxon>
        <taxon>Pezizales</taxon>
        <taxon>Pezizaceae</taxon>
        <taxon>Terfezia</taxon>
    </lineage>
</organism>
<reference evidence="4 5" key="1">
    <citation type="journal article" date="2018" name="Nat. Ecol. Evol.">
        <title>Pezizomycetes genomes reveal the molecular basis of ectomycorrhizal truffle lifestyle.</title>
        <authorList>
            <person name="Murat C."/>
            <person name="Payen T."/>
            <person name="Noel B."/>
            <person name="Kuo A."/>
            <person name="Morin E."/>
            <person name="Chen J."/>
            <person name="Kohler A."/>
            <person name="Krizsan K."/>
            <person name="Balestrini R."/>
            <person name="Da Silva C."/>
            <person name="Montanini B."/>
            <person name="Hainaut M."/>
            <person name="Levati E."/>
            <person name="Barry K.W."/>
            <person name="Belfiori B."/>
            <person name="Cichocki N."/>
            <person name="Clum A."/>
            <person name="Dockter R.B."/>
            <person name="Fauchery L."/>
            <person name="Guy J."/>
            <person name="Iotti M."/>
            <person name="Le Tacon F."/>
            <person name="Lindquist E.A."/>
            <person name="Lipzen A."/>
            <person name="Malagnac F."/>
            <person name="Mello A."/>
            <person name="Molinier V."/>
            <person name="Miyauchi S."/>
            <person name="Poulain J."/>
            <person name="Riccioni C."/>
            <person name="Rubini A."/>
            <person name="Sitrit Y."/>
            <person name="Splivallo R."/>
            <person name="Traeger S."/>
            <person name="Wang M."/>
            <person name="Zifcakova L."/>
            <person name="Wipf D."/>
            <person name="Zambonelli A."/>
            <person name="Paolocci F."/>
            <person name="Nowrousian M."/>
            <person name="Ottonello S."/>
            <person name="Baldrian P."/>
            <person name="Spatafora J.W."/>
            <person name="Henrissat B."/>
            <person name="Nagy L.G."/>
            <person name="Aury J.M."/>
            <person name="Wincker P."/>
            <person name="Grigoriev I.V."/>
            <person name="Bonfante P."/>
            <person name="Martin F.M."/>
        </authorList>
    </citation>
    <scope>NUCLEOTIDE SEQUENCE [LARGE SCALE GENOMIC DNA]</scope>
    <source>
        <strain evidence="4 5">ATCC MYA-4762</strain>
    </source>
</reference>
<dbReference type="Pfam" id="PF09435">
    <property type="entry name" value="DUF2015"/>
    <property type="match status" value="1"/>
</dbReference>
<evidence type="ECO:0000313" key="5">
    <source>
        <dbReference type="Proteomes" id="UP000267821"/>
    </source>
</evidence>
<feature type="transmembrane region" description="Helical" evidence="3">
    <location>
        <begin position="6"/>
        <end position="25"/>
    </location>
</feature>
<name>A0A3N4M573_9PEZI</name>
<proteinExistence type="inferred from homology"/>